<reference evidence="2 3" key="1">
    <citation type="journal article" date="2016" name="Nat. Commun.">
        <title>Thousands of microbial genomes shed light on interconnected biogeochemical processes in an aquifer system.</title>
        <authorList>
            <person name="Anantharaman K."/>
            <person name="Brown C.T."/>
            <person name="Hug L.A."/>
            <person name="Sharon I."/>
            <person name="Castelle C.J."/>
            <person name="Probst A.J."/>
            <person name="Thomas B.C."/>
            <person name="Singh A."/>
            <person name="Wilkins M.J."/>
            <person name="Karaoz U."/>
            <person name="Brodie E.L."/>
            <person name="Williams K.H."/>
            <person name="Hubbard S.S."/>
            <person name="Banfield J.F."/>
        </authorList>
    </citation>
    <scope>NUCLEOTIDE SEQUENCE [LARGE SCALE GENOMIC DNA]</scope>
</reference>
<dbReference type="Pfam" id="PF03235">
    <property type="entry name" value="GmrSD_N"/>
    <property type="match status" value="1"/>
</dbReference>
<evidence type="ECO:0000259" key="1">
    <source>
        <dbReference type="Pfam" id="PF03235"/>
    </source>
</evidence>
<dbReference type="InterPro" id="IPR004919">
    <property type="entry name" value="GmrSD_N"/>
</dbReference>
<evidence type="ECO:0000313" key="2">
    <source>
        <dbReference type="EMBL" id="OGY52364.1"/>
    </source>
</evidence>
<dbReference type="Proteomes" id="UP000178501">
    <property type="component" value="Unassembled WGS sequence"/>
</dbReference>
<organism evidence="2 3">
    <name type="scientific">Candidatus Buchananbacteria bacterium RIFCSPHIGHO2_02_FULL_45_11b</name>
    <dbReference type="NCBI Taxonomy" id="1797541"/>
    <lineage>
        <taxon>Bacteria</taxon>
        <taxon>Candidatus Buchananiibacteriota</taxon>
    </lineage>
</organism>
<dbReference type="EMBL" id="MHIK01000012">
    <property type="protein sequence ID" value="OGY52364.1"/>
    <property type="molecule type" value="Genomic_DNA"/>
</dbReference>
<comment type="caution">
    <text evidence="2">The sequence shown here is derived from an EMBL/GenBank/DDBJ whole genome shotgun (WGS) entry which is preliminary data.</text>
</comment>
<dbReference type="AlphaFoldDB" id="A0A1G1YJB5"/>
<evidence type="ECO:0000313" key="3">
    <source>
        <dbReference type="Proteomes" id="UP000178501"/>
    </source>
</evidence>
<protein>
    <recommendedName>
        <fullName evidence="1">GmrSD restriction endonucleases N-terminal domain-containing protein</fullName>
    </recommendedName>
</protein>
<proteinExistence type="predicted"/>
<sequence length="681" mass="79928">MEIQKIKVANNTSLIELMHDIERGKIKIPPFQRKFVWSRSKVIKLLDSIYHEFPIGSFFFWQISQKDALSFRDIAELELPKPEKFDEIDFILDGQQRITSLYVAIRGKKIEIQKIKGKKNRPTDYGKISFDLIQECFVLKRKKITSNTHIIPLCEILGDNHLKINNDLTTDEQKTNFARCHNIFHYYPLPLIKVRDTKLEDAIEIFERINQGGQKLSIFDLVVASTWNQDFDLRIKYEDFEKKIKETGFGKINPELVLYATSLIINGYCRQQYLLKIKKEEISQKWSKIENALELAIDYLRNNLGVKIFDFVPYPSMISLLAYLFYNISGHHLDSRQSEYVNKWFWSYSLGERYSTSRDTAMEEDKKKIFDPILNGKEPNIKISIDLDVEKLKSMRMSNKSAIRNIFLCLLAKKEPKHFKNNSYIPLDYSFCSDFNNKEKHHIFSRSYLKKIGVNGKKINSLLNFCFIPAELNKEISAKKPSEYFFSFRKGNEENFDEILSSHLIPSGKFIENDDFDEFLNERGQLILEEFQRLIGSKINQTLGSDKNKAIDLTEDKLRSFIDISLSKEYGSNYWKNSIPGDIQETIKERLDNYLKKNPAIDPADLTNADKLCQCDVMDYCKIIIINWKIFEDKFKSKSEIQVKFNNFKEFRNAVKHNKPIDSILRKEGEAAIEWLNKILR</sequence>
<name>A0A1G1YJB5_9BACT</name>
<accession>A0A1G1YJB5</accession>
<dbReference type="PANTHER" id="PTHR37292:SF2">
    <property type="entry name" value="DUF262 DOMAIN-CONTAINING PROTEIN"/>
    <property type="match status" value="1"/>
</dbReference>
<dbReference type="PANTHER" id="PTHR37292">
    <property type="entry name" value="VNG6097C"/>
    <property type="match status" value="1"/>
</dbReference>
<gene>
    <name evidence="2" type="ORF">A3J65_00620</name>
</gene>
<feature type="domain" description="GmrSD restriction endonucleases N-terminal" evidence="1">
    <location>
        <begin position="16"/>
        <end position="224"/>
    </location>
</feature>